<dbReference type="EMBL" id="CAKKNE010000001">
    <property type="protein sequence ID" value="CAH0366035.1"/>
    <property type="molecule type" value="Genomic_DNA"/>
</dbReference>
<sequence length="198" mass="21690">MTVAPSASSSDAVGVMTALVDSSLSSGMSNWNSSAESLSRRARSIFWASIAIMRSSSIGLSAFFPFRTRDRHFEFASLRCLRGDRPRSATRIDRLILLKNDLLGFGRASWIDSQSCSATWVLLPSTERRFTSLAGLPVCCCSFCGASFAKSQLRMPRRDLVARERLVVAYYAIAAATRGVCHLPNLIELDTNSAQARP</sequence>
<protein>
    <submittedName>
        <fullName evidence="1">Uncharacterized protein</fullName>
    </submittedName>
</protein>
<dbReference type="Proteomes" id="UP000789595">
    <property type="component" value="Unassembled WGS sequence"/>
</dbReference>
<gene>
    <name evidence="1" type="ORF">PECAL_1P25040</name>
</gene>
<organism evidence="1 2">
    <name type="scientific">Pelagomonas calceolata</name>
    <dbReference type="NCBI Taxonomy" id="35677"/>
    <lineage>
        <taxon>Eukaryota</taxon>
        <taxon>Sar</taxon>
        <taxon>Stramenopiles</taxon>
        <taxon>Ochrophyta</taxon>
        <taxon>Pelagophyceae</taxon>
        <taxon>Pelagomonadales</taxon>
        <taxon>Pelagomonadaceae</taxon>
        <taxon>Pelagomonas</taxon>
    </lineage>
</organism>
<evidence type="ECO:0000313" key="2">
    <source>
        <dbReference type="Proteomes" id="UP000789595"/>
    </source>
</evidence>
<evidence type="ECO:0000313" key="1">
    <source>
        <dbReference type="EMBL" id="CAH0366035.1"/>
    </source>
</evidence>
<comment type="caution">
    <text evidence="1">The sequence shown here is derived from an EMBL/GenBank/DDBJ whole genome shotgun (WGS) entry which is preliminary data.</text>
</comment>
<reference evidence="1" key="1">
    <citation type="submission" date="2021-11" db="EMBL/GenBank/DDBJ databases">
        <authorList>
            <consortium name="Genoscope - CEA"/>
            <person name="William W."/>
        </authorList>
    </citation>
    <scope>NUCLEOTIDE SEQUENCE</scope>
</reference>
<accession>A0A8J2S8D3</accession>
<keyword evidence="2" id="KW-1185">Reference proteome</keyword>
<name>A0A8J2S8D3_9STRA</name>
<proteinExistence type="predicted"/>
<dbReference type="AlphaFoldDB" id="A0A8J2S8D3"/>